<reference evidence="1 2" key="1">
    <citation type="submission" date="2006-12" db="EMBL/GenBank/DDBJ databases">
        <title>Bifidobacterium adolescentis complete genome sequence.</title>
        <authorList>
            <person name="Suzuki T."/>
            <person name="Tsuda Y."/>
            <person name="Kanou N."/>
            <person name="Inoue T."/>
            <person name="Kumazaki K."/>
            <person name="Nagano S."/>
            <person name="Hirai S."/>
            <person name="Tanaka K."/>
            <person name="Watanabe K."/>
        </authorList>
    </citation>
    <scope>NUCLEOTIDE SEQUENCE [LARGE SCALE GENOMIC DNA]</scope>
    <source>
        <strain evidence="2">ATCC 15703 / DSM 20083 / NCTC 11814 / E194a</strain>
    </source>
</reference>
<proteinExistence type="predicted"/>
<dbReference type="HOGENOM" id="CLU_1493427_0_0_11"/>
<sequence length="212" mass="22865">MRQQGVALEISVSYSCSYGGGAVLRKNNQWGCLMNQVMRRSVCCLLSALLLCSCAGCANSVHETSDGDAARSSSKNDDAAEQAYKAFTVDALDRVAADDLNNSDKLVLVNKLGAKSVHGDGAIPFAKKVDENHMYYVVSMCKQKEQAPYSLVLYKDGQPHTLTTRESCTSNGVETVSLPAKNFLGATSLSIINIGNTDLVVSVYEVKESHRE</sequence>
<dbReference type="KEGG" id="bad:BAD_0215"/>
<dbReference type="EMBL" id="AP009256">
    <property type="protein sequence ID" value="BAF38996.1"/>
    <property type="molecule type" value="Genomic_DNA"/>
</dbReference>
<dbReference type="PaxDb" id="1680-BADO_0223"/>
<protein>
    <submittedName>
        <fullName evidence="1">Uncharacterized protein</fullName>
    </submittedName>
</protein>
<accession>A0ZZW3</accession>
<evidence type="ECO:0000313" key="1">
    <source>
        <dbReference type="EMBL" id="BAF38996.1"/>
    </source>
</evidence>
<keyword evidence="2" id="KW-1185">Reference proteome</keyword>
<gene>
    <name evidence="1" type="ordered locus">BAD_0215</name>
</gene>
<organism evidence="1 2">
    <name type="scientific">Bifidobacterium adolescentis (strain ATCC 15703 / DSM 20083 / NCTC 11814 / E194a)</name>
    <dbReference type="NCBI Taxonomy" id="367928"/>
    <lineage>
        <taxon>Bacteria</taxon>
        <taxon>Bacillati</taxon>
        <taxon>Actinomycetota</taxon>
        <taxon>Actinomycetes</taxon>
        <taxon>Bifidobacteriales</taxon>
        <taxon>Bifidobacteriaceae</taxon>
        <taxon>Bifidobacterium</taxon>
    </lineage>
</organism>
<dbReference type="Proteomes" id="UP000008702">
    <property type="component" value="Chromosome"/>
</dbReference>
<dbReference type="AlphaFoldDB" id="A0ZZW3"/>
<name>A0ZZW3_BIFAA</name>
<evidence type="ECO:0000313" key="2">
    <source>
        <dbReference type="Proteomes" id="UP000008702"/>
    </source>
</evidence>